<evidence type="ECO:0000313" key="31">
    <source>
        <dbReference type="Proteomes" id="UP000544122"/>
    </source>
</evidence>
<accession>A0A7Y4LVM0</accession>
<comment type="catalytic activity">
    <reaction evidence="25">
        <text>[GlcNAc-(1-&gt;4)-Mur2Ac(oyl-L-Ala-gamma-D-Glu-L-Lys-D-Ala-D-Ala)](n)-di-trans,octa-cis-undecaprenyl diphosphate + beta-D-GlcNAc-(1-&gt;4)-Mur2Ac(oyl-L-Ala-gamma-D-Glu-L-Lys-D-Ala-D-Ala)-di-trans,octa-cis-undecaprenyl diphosphate = [GlcNAc-(1-&gt;4)-Mur2Ac(oyl-L-Ala-gamma-D-Glu-L-Lys-D-Ala-D-Ala)](n+1)-di-trans,octa-cis-undecaprenyl diphosphate + di-trans,octa-cis-undecaprenyl diphosphate + H(+)</text>
        <dbReference type="Rhea" id="RHEA:23708"/>
        <dbReference type="Rhea" id="RHEA-COMP:9602"/>
        <dbReference type="Rhea" id="RHEA-COMP:9603"/>
        <dbReference type="ChEBI" id="CHEBI:15378"/>
        <dbReference type="ChEBI" id="CHEBI:58405"/>
        <dbReference type="ChEBI" id="CHEBI:60033"/>
        <dbReference type="ChEBI" id="CHEBI:78435"/>
        <dbReference type="EC" id="2.4.99.28"/>
    </reaction>
</comment>
<evidence type="ECO:0000259" key="27">
    <source>
        <dbReference type="Pfam" id="PF00905"/>
    </source>
</evidence>
<keyword evidence="21" id="KW-0511">Multifunctional enzyme</keyword>
<dbReference type="UniPathway" id="UPA00219"/>
<evidence type="ECO:0000256" key="15">
    <source>
        <dbReference type="ARBA" id="ARBA00022960"/>
    </source>
</evidence>
<dbReference type="Gene3D" id="1.10.3810.10">
    <property type="entry name" value="Biosynthetic peptidoglycan transglycosylase-like"/>
    <property type="match status" value="1"/>
</dbReference>
<dbReference type="EC" id="3.4.16.4" evidence="5"/>
<dbReference type="GO" id="GO:0006508">
    <property type="term" value="P:proteolysis"/>
    <property type="evidence" value="ECO:0007669"/>
    <property type="project" value="UniProtKB-KW"/>
</dbReference>
<evidence type="ECO:0000256" key="12">
    <source>
        <dbReference type="ARBA" id="ARBA00022679"/>
    </source>
</evidence>
<dbReference type="Pfam" id="PF17092">
    <property type="entry name" value="PCB_OB"/>
    <property type="match status" value="1"/>
</dbReference>
<keyword evidence="19" id="KW-0472">Membrane</keyword>
<keyword evidence="16" id="KW-0735">Signal-anchor</keyword>
<evidence type="ECO:0000256" key="1">
    <source>
        <dbReference type="ARBA" id="ARBA00004249"/>
    </source>
</evidence>
<dbReference type="InterPro" id="IPR023346">
    <property type="entry name" value="Lysozyme-like_dom_sf"/>
</dbReference>
<dbReference type="GO" id="GO:0046677">
    <property type="term" value="P:response to antibiotic"/>
    <property type="evidence" value="ECO:0007669"/>
    <property type="project" value="UniProtKB-KW"/>
</dbReference>
<dbReference type="InterPro" id="IPR012338">
    <property type="entry name" value="Beta-lactam/transpept-like"/>
</dbReference>
<keyword evidence="18" id="KW-1133">Transmembrane helix</keyword>
<dbReference type="SUPFAM" id="SSF53955">
    <property type="entry name" value="Lysozyme-like"/>
    <property type="match status" value="1"/>
</dbReference>
<evidence type="ECO:0000256" key="16">
    <source>
        <dbReference type="ARBA" id="ARBA00022968"/>
    </source>
</evidence>
<dbReference type="SUPFAM" id="SSF56601">
    <property type="entry name" value="beta-lactamase/transpeptidase-like"/>
    <property type="match status" value="1"/>
</dbReference>
<dbReference type="InterPro" id="IPR001460">
    <property type="entry name" value="PCN-bd_Tpept"/>
</dbReference>
<evidence type="ECO:0000259" key="28">
    <source>
        <dbReference type="Pfam" id="PF00912"/>
    </source>
</evidence>
<dbReference type="GO" id="GO:0008658">
    <property type="term" value="F:penicillin binding"/>
    <property type="evidence" value="ECO:0007669"/>
    <property type="project" value="InterPro"/>
</dbReference>
<evidence type="ECO:0000313" key="30">
    <source>
        <dbReference type="EMBL" id="NOJ40513.1"/>
    </source>
</evidence>
<evidence type="ECO:0000256" key="21">
    <source>
        <dbReference type="ARBA" id="ARBA00023268"/>
    </source>
</evidence>
<keyword evidence="11" id="KW-0328">Glycosyltransferase</keyword>
<keyword evidence="9" id="KW-0121">Carboxypeptidase</keyword>
<evidence type="ECO:0000256" key="24">
    <source>
        <dbReference type="ARBA" id="ARBA00044770"/>
    </source>
</evidence>
<dbReference type="InterPro" id="IPR001264">
    <property type="entry name" value="Glyco_trans_51"/>
</dbReference>
<dbReference type="GO" id="GO:0005886">
    <property type="term" value="C:plasma membrane"/>
    <property type="evidence" value="ECO:0007669"/>
    <property type="project" value="UniProtKB-SubCell"/>
</dbReference>
<keyword evidence="20" id="KW-0046">Antibiotic resistance</keyword>
<evidence type="ECO:0000256" key="26">
    <source>
        <dbReference type="ARBA" id="ARBA00060592"/>
    </source>
</evidence>
<evidence type="ECO:0000256" key="11">
    <source>
        <dbReference type="ARBA" id="ARBA00022676"/>
    </source>
</evidence>
<dbReference type="InterPro" id="IPR012340">
    <property type="entry name" value="NA-bd_OB-fold"/>
</dbReference>
<evidence type="ECO:0000256" key="17">
    <source>
        <dbReference type="ARBA" id="ARBA00022984"/>
    </source>
</evidence>
<sequence length="828" mass="90609">MRFLLRFSGFLFAAGSVVFLVGVAGVAAAIWHFSRDLPDYSQLQDYEPPVMTRVHASDGALLGEYSKERRLYLPIQAMPKLVTNAFLAAEDKNFYEHGGIDFTGMARAAVLYAQNFGSNRRPQGASTITQQVAKNFLLTNEVSFTRKIKEALLAMRIERAYSKDRILELYLNEIYLGLGAYGIAAASLVYFDKSVNELTVAEAAYLAALPKAPGTLHPVRNRDRSIERRNYVIDRLLENGWIKQADADKARKEPLVVASRSNAAHIFAGEYFAEEVRRDIFERYGEKKLYEGGLSVRTTLDPKLQVMARKTMAAGLVNFDEAQGWRGPVSKLDISGDWGVKLADVRSLGDISPWRMAVVLETSDQSARIGFQPGRELGGAISKDRQTGLITLDGVKWARAASGSARGKTQASVSQILSPGDVIYADPLIKDGNPVEGQYRLRQLPEVSGAMVAMDPWTGRVLAMVGGFSFDQSQFNRATQAYRQPGSTFKPLVYSAAMDNGYTPSTIMIDGPIEIDQGQGAGVWRPENFSVGSYRGPITLREALKWSVNTVTVRLAQDVGMPLIGEYAKRFGVYDELPNYLSYALGAGETTVMRMVTAYSMFANGGRRVKPTLIDRIQDRYGRTIFKHDARECRGCDAPGGWKNQPEPQLVDRRELVLDPMTAYQITSMMEGVVQGGTAAVLREVGKPIAGKTGTTSDGKDVWFIGFSPDLVVGLYLGYDKPRSLGRAAQGGHTAAPIVRDFMKLALADKPATPFKIPPGIRLVRVDAKSGMRPNPGEGGRTILEAFKPGTAPPDNYAVVGVADDGRVPLQPGIPPDATNVMRPGGLY</sequence>
<keyword evidence="7" id="KW-1003">Cell membrane</keyword>
<dbReference type="InterPro" id="IPR050396">
    <property type="entry name" value="Glycosyltr_51/Transpeptidase"/>
</dbReference>
<dbReference type="GO" id="GO:0008360">
    <property type="term" value="P:regulation of cell shape"/>
    <property type="evidence" value="ECO:0007669"/>
    <property type="project" value="UniProtKB-KW"/>
</dbReference>
<dbReference type="GO" id="GO:0030288">
    <property type="term" value="C:outer membrane-bounded periplasmic space"/>
    <property type="evidence" value="ECO:0007669"/>
    <property type="project" value="TreeGrafter"/>
</dbReference>
<evidence type="ECO:0000256" key="22">
    <source>
        <dbReference type="ARBA" id="ARBA00023316"/>
    </source>
</evidence>
<dbReference type="InterPro" id="IPR036950">
    <property type="entry name" value="PBP_transglycosylase"/>
</dbReference>
<evidence type="ECO:0000256" key="18">
    <source>
        <dbReference type="ARBA" id="ARBA00022989"/>
    </source>
</evidence>
<keyword evidence="22" id="KW-0961">Cell wall biogenesis/degradation</keyword>
<dbReference type="Gene3D" id="2.40.50.140">
    <property type="entry name" value="Nucleic acid-binding proteins"/>
    <property type="match status" value="1"/>
</dbReference>
<evidence type="ECO:0000256" key="13">
    <source>
        <dbReference type="ARBA" id="ARBA00022692"/>
    </source>
</evidence>
<comment type="pathway">
    <text evidence="26">Glycan biosynthesis.</text>
</comment>
<evidence type="ECO:0000256" key="4">
    <source>
        <dbReference type="ARBA" id="ARBA00007739"/>
    </source>
</evidence>
<evidence type="ECO:0000256" key="23">
    <source>
        <dbReference type="ARBA" id="ARBA00034000"/>
    </source>
</evidence>
<dbReference type="GO" id="GO:0008955">
    <property type="term" value="F:peptidoglycan glycosyltransferase activity"/>
    <property type="evidence" value="ECO:0007669"/>
    <property type="project" value="UniProtKB-EC"/>
</dbReference>
<dbReference type="Gene3D" id="3.40.710.10">
    <property type="entry name" value="DD-peptidase/beta-lactamase superfamily"/>
    <property type="match status" value="2"/>
</dbReference>
<evidence type="ECO:0000256" key="19">
    <source>
        <dbReference type="ARBA" id="ARBA00023136"/>
    </source>
</evidence>
<reference evidence="30 31" key="1">
    <citation type="submission" date="2020-03" db="EMBL/GenBank/DDBJ databases">
        <title>Bradyrhizobium diversity isolated from nodules of Indigofera sp.</title>
        <authorList>
            <person name="Klepa M."/>
            <person name="Helene L."/>
            <person name="Hungria M."/>
        </authorList>
    </citation>
    <scope>NUCLEOTIDE SEQUENCE [LARGE SCALE GENOMIC DNA]</scope>
    <source>
        <strain evidence="30 31">WSM 1791</strain>
    </source>
</reference>
<dbReference type="AlphaFoldDB" id="A0A7Y4LVM0"/>
<dbReference type="PANTHER" id="PTHR32282:SF27">
    <property type="entry name" value="PENICILLIN-BINDING PROTEIN 1A"/>
    <property type="match status" value="1"/>
</dbReference>
<feature type="domain" description="Glycosyl transferase family 51" evidence="28">
    <location>
        <begin position="59"/>
        <end position="236"/>
    </location>
</feature>
<comment type="caution">
    <text evidence="30">The sequence shown here is derived from an EMBL/GenBank/DDBJ whole genome shotgun (WGS) entry which is preliminary data.</text>
</comment>
<dbReference type="Pfam" id="PF00912">
    <property type="entry name" value="Transgly"/>
    <property type="match status" value="1"/>
</dbReference>
<dbReference type="EMBL" id="JAAVLX010000004">
    <property type="protein sequence ID" value="NOJ40513.1"/>
    <property type="molecule type" value="Genomic_DNA"/>
</dbReference>
<comment type="similarity">
    <text evidence="3">In the C-terminal section; belongs to the transpeptidase family.</text>
</comment>
<evidence type="ECO:0000256" key="7">
    <source>
        <dbReference type="ARBA" id="ARBA00022475"/>
    </source>
</evidence>
<dbReference type="NCBIfam" id="TIGR02074">
    <property type="entry name" value="PBP_1a_fam"/>
    <property type="match status" value="1"/>
</dbReference>
<evidence type="ECO:0000256" key="10">
    <source>
        <dbReference type="ARBA" id="ARBA00022670"/>
    </source>
</evidence>
<evidence type="ECO:0000256" key="20">
    <source>
        <dbReference type="ARBA" id="ARBA00023251"/>
    </source>
</evidence>
<comment type="pathway">
    <text evidence="2">Cell wall biogenesis; peptidoglycan biosynthesis.</text>
</comment>
<keyword evidence="14" id="KW-0378">Hydrolase</keyword>
<dbReference type="FunFam" id="1.10.3810.10:FF:000003">
    <property type="entry name" value="Penicillin-binding protein 1a"/>
    <property type="match status" value="1"/>
</dbReference>
<dbReference type="GO" id="GO:0009252">
    <property type="term" value="P:peptidoglycan biosynthetic process"/>
    <property type="evidence" value="ECO:0007669"/>
    <property type="project" value="UniProtKB-UniPathway"/>
</dbReference>
<evidence type="ECO:0000256" key="2">
    <source>
        <dbReference type="ARBA" id="ARBA00004752"/>
    </source>
</evidence>
<dbReference type="Pfam" id="PF00905">
    <property type="entry name" value="Transpeptidase"/>
    <property type="match status" value="1"/>
</dbReference>
<comment type="similarity">
    <text evidence="4">In the N-terminal section; belongs to the glycosyltransferase 51 family.</text>
</comment>
<keyword evidence="8" id="KW-0997">Cell inner membrane</keyword>
<evidence type="ECO:0000256" key="25">
    <source>
        <dbReference type="ARBA" id="ARBA00049902"/>
    </source>
</evidence>
<dbReference type="FunFam" id="3.40.710.10:FF:000041">
    <property type="entry name" value="Penicillin-binding protein 1A"/>
    <property type="match status" value="1"/>
</dbReference>
<dbReference type="InterPro" id="IPR031376">
    <property type="entry name" value="PCB_OB"/>
</dbReference>
<keyword evidence="17" id="KW-0573">Peptidoglycan synthesis</keyword>
<dbReference type="EC" id="2.4.99.28" evidence="24"/>
<evidence type="ECO:0000256" key="9">
    <source>
        <dbReference type="ARBA" id="ARBA00022645"/>
    </source>
</evidence>
<evidence type="ECO:0000256" key="8">
    <source>
        <dbReference type="ARBA" id="ARBA00022519"/>
    </source>
</evidence>
<proteinExistence type="inferred from homology"/>
<gene>
    <name evidence="30" type="ORF">HCN58_13055</name>
</gene>
<protein>
    <recommendedName>
        <fullName evidence="6">Penicillin-binding protein 1A</fullName>
        <ecNumber evidence="24">2.4.99.28</ecNumber>
        <ecNumber evidence="5">3.4.16.4</ecNumber>
    </recommendedName>
</protein>
<evidence type="ECO:0000256" key="3">
    <source>
        <dbReference type="ARBA" id="ARBA00007090"/>
    </source>
</evidence>
<keyword evidence="15" id="KW-0133">Cell shape</keyword>
<dbReference type="RefSeq" id="WP_171580361.1">
    <property type="nucleotide sequence ID" value="NZ_JAAVLX010000004.1"/>
</dbReference>
<evidence type="ECO:0000259" key="29">
    <source>
        <dbReference type="Pfam" id="PF17092"/>
    </source>
</evidence>
<evidence type="ECO:0000256" key="5">
    <source>
        <dbReference type="ARBA" id="ARBA00012448"/>
    </source>
</evidence>
<name>A0A7Y4LVM0_9BRAD</name>
<organism evidence="30 31">
    <name type="scientific">Bradyrhizobium australiense</name>
    <dbReference type="NCBI Taxonomy" id="2721161"/>
    <lineage>
        <taxon>Bacteria</taxon>
        <taxon>Pseudomonadati</taxon>
        <taxon>Pseudomonadota</taxon>
        <taxon>Alphaproteobacteria</taxon>
        <taxon>Hyphomicrobiales</taxon>
        <taxon>Nitrobacteraceae</taxon>
        <taxon>Bradyrhizobium</taxon>
    </lineage>
</organism>
<dbReference type="PANTHER" id="PTHR32282">
    <property type="entry name" value="BINDING PROTEIN TRANSPEPTIDASE, PUTATIVE-RELATED"/>
    <property type="match status" value="1"/>
</dbReference>
<keyword evidence="13" id="KW-0812">Transmembrane</keyword>
<keyword evidence="31" id="KW-1185">Reference proteome</keyword>
<dbReference type="GO" id="GO:0071555">
    <property type="term" value="P:cell wall organization"/>
    <property type="evidence" value="ECO:0007669"/>
    <property type="project" value="UniProtKB-KW"/>
</dbReference>
<keyword evidence="12" id="KW-0808">Transferase</keyword>
<dbReference type="Proteomes" id="UP000544122">
    <property type="component" value="Unassembled WGS sequence"/>
</dbReference>
<feature type="domain" description="Penicillin-binding protein OB-like" evidence="29">
    <location>
        <begin position="325"/>
        <end position="447"/>
    </location>
</feature>
<dbReference type="GO" id="GO:0009002">
    <property type="term" value="F:serine-type D-Ala-D-Ala carboxypeptidase activity"/>
    <property type="evidence" value="ECO:0007669"/>
    <property type="project" value="UniProtKB-EC"/>
</dbReference>
<evidence type="ECO:0000256" key="6">
    <source>
        <dbReference type="ARBA" id="ARBA00018638"/>
    </source>
</evidence>
<comment type="subcellular location">
    <subcellularLocation>
        <location evidence="1">Cell inner membrane</location>
        <topology evidence="1">Single-pass type II membrane protein</topology>
    </subcellularLocation>
</comment>
<evidence type="ECO:0000256" key="14">
    <source>
        <dbReference type="ARBA" id="ARBA00022801"/>
    </source>
</evidence>
<comment type="catalytic activity">
    <reaction evidence="23">
        <text>Preferential cleavage: (Ac)2-L-Lys-D-Ala-|-D-Ala. Also transpeptidation of peptidyl-alanyl moieties that are N-acyl substituents of D-alanine.</text>
        <dbReference type="EC" id="3.4.16.4"/>
    </reaction>
</comment>
<keyword evidence="10" id="KW-0645">Protease</keyword>
<feature type="domain" description="Penicillin-binding protein transpeptidase" evidence="27">
    <location>
        <begin position="449"/>
        <end position="744"/>
    </location>
</feature>